<evidence type="ECO:0000256" key="14">
    <source>
        <dbReference type="PROSITE-ProRule" id="PRU00176"/>
    </source>
</evidence>
<evidence type="ECO:0000313" key="19">
    <source>
        <dbReference type="EMBL" id="KAK0383443.1"/>
    </source>
</evidence>
<dbReference type="InterPro" id="IPR036443">
    <property type="entry name" value="Znf_RanBP2_sf"/>
</dbReference>
<reference evidence="19" key="1">
    <citation type="submission" date="2022-10" db="EMBL/GenBank/DDBJ databases">
        <title>Determination and structural analysis of whole genome sequence of Sarocladium strictum F4-1.</title>
        <authorList>
            <person name="Hu L."/>
            <person name="Jiang Y."/>
        </authorList>
    </citation>
    <scope>NUCLEOTIDE SEQUENCE</scope>
    <source>
        <strain evidence="19">F4-1</strain>
    </source>
</reference>
<feature type="compositionally biased region" description="Polar residues" evidence="16">
    <location>
        <begin position="482"/>
        <end position="494"/>
    </location>
</feature>
<dbReference type="GO" id="GO:0000175">
    <property type="term" value="F:3'-5'-RNA exonuclease activity"/>
    <property type="evidence" value="ECO:0007669"/>
    <property type="project" value="InterPro"/>
</dbReference>
<dbReference type="Pfam" id="PF00076">
    <property type="entry name" value="RRM_1"/>
    <property type="match status" value="1"/>
</dbReference>
<dbReference type="GO" id="GO:0003723">
    <property type="term" value="F:RNA binding"/>
    <property type="evidence" value="ECO:0007669"/>
    <property type="project" value="UniProtKB-UniRule"/>
</dbReference>
<dbReference type="Gene3D" id="4.10.1060.10">
    <property type="entry name" value="Zinc finger, RanBP2-type"/>
    <property type="match status" value="2"/>
</dbReference>
<dbReference type="InterPro" id="IPR047201">
    <property type="entry name" value="ERI-1_3'hExo-like"/>
</dbReference>
<dbReference type="GO" id="GO:0005634">
    <property type="term" value="C:nucleus"/>
    <property type="evidence" value="ECO:0007669"/>
    <property type="project" value="UniProtKB-SubCell"/>
</dbReference>
<organism evidence="19 20">
    <name type="scientific">Sarocladium strictum</name>
    <name type="common">Black bundle disease fungus</name>
    <name type="synonym">Acremonium strictum</name>
    <dbReference type="NCBI Taxonomy" id="5046"/>
    <lineage>
        <taxon>Eukaryota</taxon>
        <taxon>Fungi</taxon>
        <taxon>Dikarya</taxon>
        <taxon>Ascomycota</taxon>
        <taxon>Pezizomycotina</taxon>
        <taxon>Sordariomycetes</taxon>
        <taxon>Hypocreomycetidae</taxon>
        <taxon>Hypocreales</taxon>
        <taxon>Sarocladiaceae</taxon>
        <taxon>Sarocladium</taxon>
    </lineage>
</organism>
<evidence type="ECO:0000256" key="1">
    <source>
        <dbReference type="ARBA" id="ARBA00004123"/>
    </source>
</evidence>
<dbReference type="SMART" id="SM00360">
    <property type="entry name" value="RRM"/>
    <property type="match status" value="1"/>
</dbReference>
<dbReference type="SUPFAM" id="SSF53098">
    <property type="entry name" value="Ribonuclease H-like"/>
    <property type="match status" value="1"/>
</dbReference>
<keyword evidence="4" id="KW-0597">Phosphoprotein</keyword>
<evidence type="ECO:0000256" key="15">
    <source>
        <dbReference type="PROSITE-ProRule" id="PRU00322"/>
    </source>
</evidence>
<gene>
    <name evidence="19" type="ORF">NLU13_9354</name>
</gene>
<evidence type="ECO:0000256" key="12">
    <source>
        <dbReference type="ARBA" id="ARBA00022884"/>
    </source>
</evidence>
<feature type="region of interest" description="Disordered" evidence="16">
    <location>
        <begin position="589"/>
        <end position="634"/>
    </location>
</feature>
<feature type="domain" description="RanBP2-type" evidence="18">
    <location>
        <begin position="437"/>
        <end position="468"/>
    </location>
</feature>
<feature type="region of interest" description="Disordered" evidence="16">
    <location>
        <begin position="514"/>
        <end position="533"/>
    </location>
</feature>
<dbReference type="Pfam" id="PF00929">
    <property type="entry name" value="RNase_T"/>
    <property type="match status" value="1"/>
</dbReference>
<evidence type="ECO:0000256" key="13">
    <source>
        <dbReference type="ARBA" id="ARBA00023242"/>
    </source>
</evidence>
<keyword evidence="11" id="KW-0269">Exonuclease</keyword>
<dbReference type="InterPro" id="IPR035979">
    <property type="entry name" value="RBD_domain_sf"/>
</dbReference>
<dbReference type="Gene3D" id="3.30.420.10">
    <property type="entry name" value="Ribonuclease H-like superfamily/Ribonuclease H"/>
    <property type="match status" value="1"/>
</dbReference>
<dbReference type="FunFam" id="4.10.1060.10:FF:000024">
    <property type="entry name" value="RNA-binding protein"/>
    <property type="match status" value="1"/>
</dbReference>
<dbReference type="FunFam" id="4.10.1060.10:FF:000021">
    <property type="entry name" value="MUTL protein homolog 3"/>
    <property type="match status" value="1"/>
</dbReference>
<dbReference type="InterPro" id="IPR034351">
    <property type="entry name" value="Nrp1_RRM"/>
</dbReference>
<dbReference type="InterPro" id="IPR013520">
    <property type="entry name" value="Ribonucl_H"/>
</dbReference>
<dbReference type="SUPFAM" id="SSF90209">
    <property type="entry name" value="Ran binding protein zinc finger-like"/>
    <property type="match status" value="2"/>
</dbReference>
<dbReference type="InterPro" id="IPR051274">
    <property type="entry name" value="3-5_Exoribonuclease"/>
</dbReference>
<evidence type="ECO:0000256" key="16">
    <source>
        <dbReference type="SAM" id="MobiDB-lite"/>
    </source>
</evidence>
<dbReference type="PANTHER" id="PTHR23044:SF61">
    <property type="entry name" value="3'-5' EXORIBONUCLEASE 1-RELATED"/>
    <property type="match status" value="1"/>
</dbReference>
<dbReference type="InterPro" id="IPR000504">
    <property type="entry name" value="RRM_dom"/>
</dbReference>
<evidence type="ECO:0000256" key="3">
    <source>
        <dbReference type="ARBA" id="ARBA00022454"/>
    </source>
</evidence>
<keyword evidence="20" id="KW-1185">Reference proteome</keyword>
<dbReference type="Gene3D" id="3.30.70.330">
    <property type="match status" value="1"/>
</dbReference>
<comment type="caution">
    <text evidence="19">The sequence shown here is derived from an EMBL/GenBank/DDBJ whole genome shotgun (WGS) entry which is preliminary data.</text>
</comment>
<dbReference type="InterPro" id="IPR036397">
    <property type="entry name" value="RNaseH_sf"/>
</dbReference>
<keyword evidence="13" id="KW-0539">Nucleus</keyword>
<evidence type="ECO:0000256" key="8">
    <source>
        <dbReference type="ARBA" id="ARBA00022771"/>
    </source>
</evidence>
<evidence type="ECO:0000256" key="2">
    <source>
        <dbReference type="ARBA" id="ARBA00004286"/>
    </source>
</evidence>
<dbReference type="Proteomes" id="UP001175261">
    <property type="component" value="Unassembled WGS sequence"/>
</dbReference>
<keyword evidence="5" id="KW-0540">Nuclease</keyword>
<accession>A0AA39GB31</accession>
<dbReference type="EMBL" id="JAPDFR010000009">
    <property type="protein sequence ID" value="KAK0383443.1"/>
    <property type="molecule type" value="Genomic_DNA"/>
</dbReference>
<evidence type="ECO:0000256" key="4">
    <source>
        <dbReference type="ARBA" id="ARBA00022553"/>
    </source>
</evidence>
<dbReference type="GO" id="GO:0005737">
    <property type="term" value="C:cytoplasm"/>
    <property type="evidence" value="ECO:0007669"/>
    <property type="project" value="UniProtKB-ARBA"/>
</dbReference>
<name>A0AA39GB31_SARSR</name>
<evidence type="ECO:0000256" key="6">
    <source>
        <dbReference type="ARBA" id="ARBA00022723"/>
    </source>
</evidence>
<keyword evidence="3" id="KW-0158">Chromosome</keyword>
<dbReference type="PROSITE" id="PS50199">
    <property type="entry name" value="ZF_RANBP2_2"/>
    <property type="match status" value="2"/>
</dbReference>
<comment type="subcellular location">
    <subcellularLocation>
        <location evidence="2">Chromosome</location>
    </subcellularLocation>
    <subcellularLocation>
        <location evidence="1">Nucleus</location>
    </subcellularLocation>
</comment>
<keyword evidence="9" id="KW-0378">Hydrolase</keyword>
<dbReference type="GO" id="GO:0005694">
    <property type="term" value="C:chromosome"/>
    <property type="evidence" value="ECO:0007669"/>
    <property type="project" value="UniProtKB-SubCell"/>
</dbReference>
<sequence length="634" mass="67289">MSTQPIAPFSVDRYVVIHVATTCDEHGVYVTKDSAEVIELGWILLDANTLEEITHDSVLVKPVNTPITPLCTSLTTLTWEHVRNAGTFRDAINRFDTFATEYLTSKNLDFVFVTLDAWDLRVQLPREARDKAVVLPPYLQHSRTFDLRTEYQRWQQHHPESLPFGPSMLSNICAALEVEPVQSSAPIKHNLPFHLQALAPASPRRAMEEAITLARVLRGLIRKSQPPQDHPDVLTRPMDARADVRAFLSERSKVLHMSGLPHDTTQSELESWFTQFGGRPIAFWTLRTPEQHKPTGTGFAVFSSHEEAAESLCMNGRALNEKAIEVSPSSSRVLDRAQDILTPFPPSKNRPRPGDWTCPSCGFSNFQRRTACFRCSFPAAGSGGNNEMGSGGGAGYGYGGGYGPPAMMPPPPHGGHHGPMGGHGGGRMGGSGVVPFRAGDWKCGNEVCGYHNFAKNVCCLRCGASRAGAAVVADSGYPSPMDNSSQYSMSQGSMAGTPGPGPFASAGAFSSGGGYNQQHFGGPPSHFLPSGIGGGAANYPSSLNTQGFNTAPGSHSAGPFDSRAAEAAFQSATNGPASAGAGGNFYGGNNAPGNNGNNENDPFAFLSSGMGQLSVAGDNGRQNGGAAPQSKSPA</sequence>
<dbReference type="CDD" id="cd06133">
    <property type="entry name" value="ERI-1_3'hExo_like"/>
    <property type="match status" value="1"/>
</dbReference>
<dbReference type="InterPro" id="IPR001876">
    <property type="entry name" value="Znf_RanBP2"/>
</dbReference>
<dbReference type="InterPro" id="IPR012677">
    <property type="entry name" value="Nucleotide-bd_a/b_plait_sf"/>
</dbReference>
<protein>
    <submittedName>
        <fullName evidence="19">Uncharacterized protein</fullName>
    </submittedName>
</protein>
<keyword evidence="12 14" id="KW-0694">RNA-binding</keyword>
<keyword evidence="7" id="KW-0677">Repeat</keyword>
<dbReference type="GO" id="GO:0008270">
    <property type="term" value="F:zinc ion binding"/>
    <property type="evidence" value="ECO:0007669"/>
    <property type="project" value="UniProtKB-KW"/>
</dbReference>
<feature type="compositionally biased region" description="Low complexity" evidence="16">
    <location>
        <begin position="589"/>
        <end position="600"/>
    </location>
</feature>
<evidence type="ECO:0000313" key="20">
    <source>
        <dbReference type="Proteomes" id="UP001175261"/>
    </source>
</evidence>
<feature type="domain" description="RRM" evidence="17">
    <location>
        <begin position="253"/>
        <end position="331"/>
    </location>
</feature>
<proteinExistence type="predicted"/>
<evidence type="ECO:0000256" key="5">
    <source>
        <dbReference type="ARBA" id="ARBA00022722"/>
    </source>
</evidence>
<keyword evidence="10" id="KW-0862">Zinc</keyword>
<dbReference type="CDD" id="cd12452">
    <property type="entry name" value="RRM_ARP_like"/>
    <property type="match status" value="1"/>
</dbReference>
<feature type="domain" description="RanBP2-type" evidence="18">
    <location>
        <begin position="352"/>
        <end position="381"/>
    </location>
</feature>
<evidence type="ECO:0000259" key="18">
    <source>
        <dbReference type="PROSITE" id="PS50199"/>
    </source>
</evidence>
<dbReference type="SMART" id="SM00547">
    <property type="entry name" value="ZnF_RBZ"/>
    <property type="match status" value="2"/>
</dbReference>
<dbReference type="AlphaFoldDB" id="A0AA39GB31"/>
<feature type="region of interest" description="Disordered" evidence="16">
    <location>
        <begin position="482"/>
        <end position="505"/>
    </location>
</feature>
<dbReference type="Pfam" id="PF00641">
    <property type="entry name" value="Zn_ribbon_RanBP"/>
    <property type="match status" value="2"/>
</dbReference>
<evidence type="ECO:0000256" key="10">
    <source>
        <dbReference type="ARBA" id="ARBA00022833"/>
    </source>
</evidence>
<dbReference type="PROSITE" id="PS50102">
    <property type="entry name" value="RRM"/>
    <property type="match status" value="1"/>
</dbReference>
<dbReference type="PROSITE" id="PS01358">
    <property type="entry name" value="ZF_RANBP2_1"/>
    <property type="match status" value="2"/>
</dbReference>
<evidence type="ECO:0000259" key="17">
    <source>
        <dbReference type="PROSITE" id="PS50102"/>
    </source>
</evidence>
<evidence type="ECO:0000256" key="11">
    <source>
        <dbReference type="ARBA" id="ARBA00022839"/>
    </source>
</evidence>
<evidence type="ECO:0000256" key="7">
    <source>
        <dbReference type="ARBA" id="ARBA00022737"/>
    </source>
</evidence>
<evidence type="ECO:0000256" key="9">
    <source>
        <dbReference type="ARBA" id="ARBA00022801"/>
    </source>
</evidence>
<keyword evidence="6" id="KW-0479">Metal-binding</keyword>
<keyword evidence="8 15" id="KW-0863">Zinc-finger</keyword>
<dbReference type="PANTHER" id="PTHR23044">
    <property type="entry name" value="3'-5' EXONUCLEASE ERI1-RELATED"/>
    <property type="match status" value="1"/>
</dbReference>
<dbReference type="InterPro" id="IPR012337">
    <property type="entry name" value="RNaseH-like_sf"/>
</dbReference>
<dbReference type="SUPFAM" id="SSF54928">
    <property type="entry name" value="RNA-binding domain, RBD"/>
    <property type="match status" value="1"/>
</dbReference>